<keyword evidence="2" id="KW-1133">Transmembrane helix</keyword>
<keyword evidence="3" id="KW-0732">Signal</keyword>
<evidence type="ECO:0000256" key="2">
    <source>
        <dbReference type="SAM" id="Phobius"/>
    </source>
</evidence>
<proteinExistence type="predicted"/>
<organism evidence="4 5">
    <name type="scientific">Ammonifex thiophilus</name>
    <dbReference type="NCBI Taxonomy" id="444093"/>
    <lineage>
        <taxon>Bacteria</taxon>
        <taxon>Bacillati</taxon>
        <taxon>Bacillota</taxon>
        <taxon>Clostridia</taxon>
        <taxon>Thermoanaerobacterales</taxon>
        <taxon>Thermoanaerobacteraceae</taxon>
        <taxon>Ammonifex</taxon>
    </lineage>
</organism>
<evidence type="ECO:0000256" key="3">
    <source>
        <dbReference type="SAM" id="SignalP"/>
    </source>
</evidence>
<name>A0A3D8P298_9THEO</name>
<dbReference type="AlphaFoldDB" id="A0A3D8P298"/>
<sequence>MSGKRAWWLASLPCLGALLPPAAWAVAERLARPHWGPGWWALPASCGLGLCLGLALAAPAARALRRAAASRAETDLPRPGGAAGREERPDVASLVSELRAALDSLAAEREDELSRLREASGDALACLGEAIVKLDAARHLVLSAGVGLREALGGDTARPAPAGGSAVQENSESEGVGEGACAGECLS</sequence>
<dbReference type="RefSeq" id="WP_115792966.1">
    <property type="nucleotide sequence ID" value="NZ_QSLN01000011.1"/>
</dbReference>
<keyword evidence="2" id="KW-0472">Membrane</keyword>
<evidence type="ECO:0000313" key="4">
    <source>
        <dbReference type="EMBL" id="RDV82341.1"/>
    </source>
</evidence>
<evidence type="ECO:0000313" key="5">
    <source>
        <dbReference type="Proteomes" id="UP000256329"/>
    </source>
</evidence>
<gene>
    <name evidence="4" type="ORF">DXX99_07980</name>
</gene>
<reference evidence="4 5" key="1">
    <citation type="submission" date="2018-08" db="EMBL/GenBank/DDBJ databases">
        <title>Form III RuBisCO-mediated autotrophy in Thermodesulfobium bacteria.</title>
        <authorList>
            <person name="Toshchakov S.V."/>
            <person name="Kublanov I.V."/>
            <person name="Frolov E."/>
            <person name="Bonch-Osmolovskaya E.A."/>
            <person name="Tourova T.P."/>
            <person name="Chernych N.A."/>
            <person name="Lebedinsky A.V."/>
        </authorList>
    </citation>
    <scope>NUCLEOTIDE SEQUENCE [LARGE SCALE GENOMIC DNA]</scope>
    <source>
        <strain evidence="4 5">SR</strain>
    </source>
</reference>
<feature type="transmembrane region" description="Helical" evidence="2">
    <location>
        <begin position="41"/>
        <end position="61"/>
    </location>
</feature>
<feature type="region of interest" description="Disordered" evidence="1">
    <location>
        <begin position="152"/>
        <end position="187"/>
    </location>
</feature>
<feature type="signal peptide" evidence="3">
    <location>
        <begin position="1"/>
        <end position="25"/>
    </location>
</feature>
<feature type="chain" id="PRO_5038567208" evidence="3">
    <location>
        <begin position="26"/>
        <end position="187"/>
    </location>
</feature>
<dbReference type="Proteomes" id="UP000256329">
    <property type="component" value="Unassembled WGS sequence"/>
</dbReference>
<comment type="caution">
    <text evidence="4">The sequence shown here is derived from an EMBL/GenBank/DDBJ whole genome shotgun (WGS) entry which is preliminary data.</text>
</comment>
<accession>A0A3D8P298</accession>
<dbReference type="EMBL" id="QSLN01000011">
    <property type="protein sequence ID" value="RDV82341.1"/>
    <property type="molecule type" value="Genomic_DNA"/>
</dbReference>
<protein>
    <submittedName>
        <fullName evidence="4">Uncharacterized protein</fullName>
    </submittedName>
</protein>
<evidence type="ECO:0000256" key="1">
    <source>
        <dbReference type="SAM" id="MobiDB-lite"/>
    </source>
</evidence>
<keyword evidence="5" id="KW-1185">Reference proteome</keyword>
<keyword evidence="2" id="KW-0812">Transmembrane</keyword>